<keyword evidence="6" id="KW-0547">Nucleotide-binding</keyword>
<comment type="caution">
    <text evidence="13">The sequence shown here is derived from an EMBL/GenBank/DDBJ whole genome shotgun (WGS) entry which is preliminary data.</text>
</comment>
<dbReference type="FunFam" id="3.40.50.300:FF:001001">
    <property type="entry name" value="Multidrug ABC transporter ATP-binding protein"/>
    <property type="match status" value="1"/>
</dbReference>
<dbReference type="Gene3D" id="1.20.1560.10">
    <property type="entry name" value="ABC transporter type 1, transmembrane domain"/>
    <property type="match status" value="1"/>
</dbReference>
<dbReference type="PROSITE" id="PS50929">
    <property type="entry name" value="ABC_TM1F"/>
    <property type="match status" value="1"/>
</dbReference>
<evidence type="ECO:0000256" key="3">
    <source>
        <dbReference type="ARBA" id="ARBA00022475"/>
    </source>
</evidence>
<evidence type="ECO:0000259" key="12">
    <source>
        <dbReference type="PROSITE" id="PS50929"/>
    </source>
</evidence>
<dbReference type="Gene3D" id="3.40.50.300">
    <property type="entry name" value="P-loop containing nucleotide triphosphate hydrolases"/>
    <property type="match status" value="1"/>
</dbReference>
<feature type="transmembrane region" description="Helical" evidence="10">
    <location>
        <begin position="173"/>
        <end position="192"/>
    </location>
</feature>
<name>A0A7Z0IK19_9ACTN</name>
<dbReference type="InterPro" id="IPR003593">
    <property type="entry name" value="AAA+_ATPase"/>
</dbReference>
<evidence type="ECO:0000259" key="11">
    <source>
        <dbReference type="PROSITE" id="PS50893"/>
    </source>
</evidence>
<sequence length="587" mass="60566">MSGPDTATLLPNATRAQALARTWRLLRRRPGESIMVVLSAVVVGLAGLVGPIMLGRLVDRLLAHPAWSPVVITAAAIAGSAALGGIATWTGLRALARAGEAAVAELREDALAAALRLDAPVVERAGPGDLVSRVAEDARVVTEAIATVVPLLVASLVTVAVSAIGLLAVDWRLGLVGLVAVPMYLLSLRWYLTRSGAYYAAERVAFGERAGLLLGGITGAATLRAFGRGPAELDRITAASARARDLGIDVFAMLTRFLGRNNRAELVTLASILGAGFFFVRAGWVSVGAVATAALLFHRLFNPLGALVGLFDSVQSAAASLVRMVGVGQLPARTGSPAPPATPRGLEIVAVGHRYADAGPAVLTDITLRVGRGETVALVGATGAGKSTVANVAAGLVDPSAGIARIDGAGVRDLDPAALRRLIMLVSQEVHVFDGTLAENLAWGREASEERLWTALREVRADGWVAGLPGGLATRVGDGGHRLAAAQAQQIALARVLVADPPFVVLDEATAEAGSALSRDLDAAAARVLRGRGALVVAHRLSQARHADRIVVLDHGAIVEAGDHDQLVAAGGRYAELWAAWSGRPLA</sequence>
<protein>
    <submittedName>
        <fullName evidence="13">ATP-binding cassette subfamily C protein</fullName>
    </submittedName>
</protein>
<keyword evidence="14" id="KW-1185">Reference proteome</keyword>
<evidence type="ECO:0000256" key="1">
    <source>
        <dbReference type="ARBA" id="ARBA00004651"/>
    </source>
</evidence>
<keyword evidence="7 13" id="KW-0067">ATP-binding</keyword>
<dbReference type="PANTHER" id="PTHR24221:SF654">
    <property type="entry name" value="ATP-BINDING CASSETTE SUB-FAMILY B MEMBER 6"/>
    <property type="match status" value="1"/>
</dbReference>
<dbReference type="CDD" id="cd07346">
    <property type="entry name" value="ABC_6TM_exporters"/>
    <property type="match status" value="1"/>
</dbReference>
<dbReference type="Pfam" id="PF00664">
    <property type="entry name" value="ABC_membrane"/>
    <property type="match status" value="1"/>
</dbReference>
<evidence type="ECO:0000256" key="10">
    <source>
        <dbReference type="SAM" id="Phobius"/>
    </source>
</evidence>
<evidence type="ECO:0000256" key="7">
    <source>
        <dbReference type="ARBA" id="ARBA00022840"/>
    </source>
</evidence>
<evidence type="ECO:0000256" key="4">
    <source>
        <dbReference type="ARBA" id="ARBA00022519"/>
    </source>
</evidence>
<dbReference type="SMART" id="SM00382">
    <property type="entry name" value="AAA"/>
    <property type="match status" value="1"/>
</dbReference>
<feature type="transmembrane region" description="Helical" evidence="10">
    <location>
        <begin position="34"/>
        <end position="54"/>
    </location>
</feature>
<keyword evidence="2" id="KW-0813">Transport</keyword>
<evidence type="ECO:0000256" key="2">
    <source>
        <dbReference type="ARBA" id="ARBA00022448"/>
    </source>
</evidence>
<proteinExistence type="predicted"/>
<dbReference type="GO" id="GO:0016887">
    <property type="term" value="F:ATP hydrolysis activity"/>
    <property type="evidence" value="ECO:0007669"/>
    <property type="project" value="InterPro"/>
</dbReference>
<feature type="domain" description="ABC transmembrane type-1" evidence="12">
    <location>
        <begin position="34"/>
        <end position="316"/>
    </location>
</feature>
<comment type="subcellular location">
    <subcellularLocation>
        <location evidence="1">Cell membrane</location>
        <topology evidence="1">Multi-pass membrane protein</topology>
    </subcellularLocation>
</comment>
<dbReference type="InterPro" id="IPR027417">
    <property type="entry name" value="P-loop_NTPase"/>
</dbReference>
<evidence type="ECO:0000256" key="5">
    <source>
        <dbReference type="ARBA" id="ARBA00022692"/>
    </source>
</evidence>
<keyword evidence="8 10" id="KW-1133">Transmembrane helix</keyword>
<dbReference type="GO" id="GO:0034040">
    <property type="term" value="F:ATPase-coupled lipid transmembrane transporter activity"/>
    <property type="evidence" value="ECO:0007669"/>
    <property type="project" value="TreeGrafter"/>
</dbReference>
<reference evidence="13 14" key="1">
    <citation type="submission" date="2020-07" db="EMBL/GenBank/DDBJ databases">
        <title>Sequencing the genomes of 1000 actinobacteria strains.</title>
        <authorList>
            <person name="Klenk H.-P."/>
        </authorList>
    </citation>
    <scope>NUCLEOTIDE SEQUENCE [LARGE SCALE GENOMIC DNA]</scope>
    <source>
        <strain evidence="13 14">DSM 103164</strain>
    </source>
</reference>
<dbReference type="GO" id="GO:0140359">
    <property type="term" value="F:ABC-type transporter activity"/>
    <property type="evidence" value="ECO:0007669"/>
    <property type="project" value="InterPro"/>
</dbReference>
<dbReference type="EMBL" id="JACBZS010000001">
    <property type="protein sequence ID" value="NYI69997.1"/>
    <property type="molecule type" value="Genomic_DNA"/>
</dbReference>
<dbReference type="InterPro" id="IPR039421">
    <property type="entry name" value="Type_1_exporter"/>
</dbReference>
<evidence type="ECO:0000256" key="6">
    <source>
        <dbReference type="ARBA" id="ARBA00022741"/>
    </source>
</evidence>
<keyword evidence="4" id="KW-0997">Cell inner membrane</keyword>
<evidence type="ECO:0000313" key="14">
    <source>
        <dbReference type="Proteomes" id="UP000527616"/>
    </source>
</evidence>
<dbReference type="PANTHER" id="PTHR24221">
    <property type="entry name" value="ATP-BINDING CASSETTE SUB-FAMILY B"/>
    <property type="match status" value="1"/>
</dbReference>
<accession>A0A7Z0IK19</accession>
<dbReference type="Proteomes" id="UP000527616">
    <property type="component" value="Unassembled WGS sequence"/>
</dbReference>
<dbReference type="InterPro" id="IPR011527">
    <property type="entry name" value="ABC1_TM_dom"/>
</dbReference>
<gene>
    <name evidence="13" type="ORF">GGQ54_000557</name>
</gene>
<evidence type="ECO:0000313" key="13">
    <source>
        <dbReference type="EMBL" id="NYI69997.1"/>
    </source>
</evidence>
<feature type="domain" description="ABC transporter" evidence="11">
    <location>
        <begin position="346"/>
        <end position="580"/>
    </location>
</feature>
<dbReference type="PROSITE" id="PS50893">
    <property type="entry name" value="ABC_TRANSPORTER_2"/>
    <property type="match status" value="1"/>
</dbReference>
<feature type="transmembrane region" description="Helical" evidence="10">
    <location>
        <begin position="144"/>
        <end position="167"/>
    </location>
</feature>
<keyword evidence="9 10" id="KW-0472">Membrane</keyword>
<dbReference type="InterPro" id="IPR036640">
    <property type="entry name" value="ABC1_TM_sf"/>
</dbReference>
<dbReference type="SUPFAM" id="SSF90123">
    <property type="entry name" value="ABC transporter transmembrane region"/>
    <property type="match status" value="1"/>
</dbReference>
<keyword evidence="3" id="KW-1003">Cell membrane</keyword>
<evidence type="ECO:0000256" key="8">
    <source>
        <dbReference type="ARBA" id="ARBA00022989"/>
    </source>
</evidence>
<dbReference type="RefSeq" id="WP_179443999.1">
    <property type="nucleotide sequence ID" value="NZ_JACBZS010000001.1"/>
</dbReference>
<organism evidence="13 14">
    <name type="scientific">Naumannella cuiyingiana</name>
    <dbReference type="NCBI Taxonomy" id="1347891"/>
    <lineage>
        <taxon>Bacteria</taxon>
        <taxon>Bacillati</taxon>
        <taxon>Actinomycetota</taxon>
        <taxon>Actinomycetes</taxon>
        <taxon>Propionibacteriales</taxon>
        <taxon>Propionibacteriaceae</taxon>
        <taxon>Naumannella</taxon>
    </lineage>
</organism>
<keyword evidence="5 10" id="KW-0812">Transmembrane</keyword>
<dbReference type="Pfam" id="PF00005">
    <property type="entry name" value="ABC_tran"/>
    <property type="match status" value="1"/>
</dbReference>
<dbReference type="AlphaFoldDB" id="A0A7Z0IK19"/>
<dbReference type="SUPFAM" id="SSF52540">
    <property type="entry name" value="P-loop containing nucleoside triphosphate hydrolases"/>
    <property type="match status" value="1"/>
</dbReference>
<dbReference type="GO" id="GO:0005886">
    <property type="term" value="C:plasma membrane"/>
    <property type="evidence" value="ECO:0007669"/>
    <property type="project" value="UniProtKB-SubCell"/>
</dbReference>
<dbReference type="GO" id="GO:0005524">
    <property type="term" value="F:ATP binding"/>
    <property type="evidence" value="ECO:0007669"/>
    <property type="project" value="UniProtKB-KW"/>
</dbReference>
<evidence type="ECO:0000256" key="9">
    <source>
        <dbReference type="ARBA" id="ARBA00023136"/>
    </source>
</evidence>
<feature type="transmembrane region" description="Helical" evidence="10">
    <location>
        <begin position="266"/>
        <end position="297"/>
    </location>
</feature>
<feature type="transmembrane region" description="Helical" evidence="10">
    <location>
        <begin position="66"/>
        <end position="89"/>
    </location>
</feature>
<dbReference type="InterPro" id="IPR003439">
    <property type="entry name" value="ABC_transporter-like_ATP-bd"/>
</dbReference>